<organism evidence="2 3">
    <name type="scientific">Phyllosticta citribraziliensis</name>
    <dbReference type="NCBI Taxonomy" id="989973"/>
    <lineage>
        <taxon>Eukaryota</taxon>
        <taxon>Fungi</taxon>
        <taxon>Dikarya</taxon>
        <taxon>Ascomycota</taxon>
        <taxon>Pezizomycotina</taxon>
        <taxon>Dothideomycetes</taxon>
        <taxon>Dothideomycetes incertae sedis</taxon>
        <taxon>Botryosphaeriales</taxon>
        <taxon>Phyllostictaceae</taxon>
        <taxon>Phyllosticta</taxon>
    </lineage>
</organism>
<evidence type="ECO:0000256" key="1">
    <source>
        <dbReference type="SAM" id="MobiDB-lite"/>
    </source>
</evidence>
<evidence type="ECO:0000313" key="3">
    <source>
        <dbReference type="Proteomes" id="UP001360953"/>
    </source>
</evidence>
<accession>A0ABR1LJH4</accession>
<feature type="region of interest" description="Disordered" evidence="1">
    <location>
        <begin position="246"/>
        <end position="341"/>
    </location>
</feature>
<feature type="compositionally biased region" description="Polar residues" evidence="1">
    <location>
        <begin position="266"/>
        <end position="277"/>
    </location>
</feature>
<dbReference type="EMBL" id="JBBPEH010000008">
    <property type="protein sequence ID" value="KAK7535343.1"/>
    <property type="molecule type" value="Genomic_DNA"/>
</dbReference>
<feature type="region of interest" description="Disordered" evidence="1">
    <location>
        <begin position="434"/>
        <end position="506"/>
    </location>
</feature>
<dbReference type="RefSeq" id="XP_066654068.1">
    <property type="nucleotide sequence ID" value="XM_066798296.1"/>
</dbReference>
<reference evidence="2 3" key="1">
    <citation type="submission" date="2024-04" db="EMBL/GenBank/DDBJ databases">
        <title>Phyllosticta paracitricarpa is synonymous to the EU quarantine fungus P. citricarpa based on phylogenomic analyses.</title>
        <authorList>
            <consortium name="Lawrence Berkeley National Laboratory"/>
            <person name="Van ingen-buijs V.A."/>
            <person name="Van westerhoven A.C."/>
            <person name="Haridas S."/>
            <person name="Skiadas P."/>
            <person name="Martin F."/>
            <person name="Groenewald J.Z."/>
            <person name="Crous P.W."/>
            <person name="Seidl M.F."/>
        </authorList>
    </citation>
    <scope>NUCLEOTIDE SEQUENCE [LARGE SCALE GENOMIC DNA]</scope>
    <source>
        <strain evidence="2 3">CPC 17464</strain>
    </source>
</reference>
<feature type="compositionally biased region" description="Low complexity" evidence="1">
    <location>
        <begin position="122"/>
        <end position="140"/>
    </location>
</feature>
<comment type="caution">
    <text evidence="2">The sequence shown here is derived from an EMBL/GenBank/DDBJ whole genome shotgun (WGS) entry which is preliminary data.</text>
</comment>
<feature type="region of interest" description="Disordered" evidence="1">
    <location>
        <begin position="114"/>
        <end position="154"/>
    </location>
</feature>
<feature type="compositionally biased region" description="Polar residues" evidence="1">
    <location>
        <begin position="460"/>
        <end position="474"/>
    </location>
</feature>
<evidence type="ECO:0000313" key="2">
    <source>
        <dbReference type="EMBL" id="KAK7535343.1"/>
    </source>
</evidence>
<keyword evidence="3" id="KW-1185">Reference proteome</keyword>
<dbReference type="Proteomes" id="UP001360953">
    <property type="component" value="Unassembled WGS sequence"/>
</dbReference>
<name>A0ABR1LJH4_9PEZI</name>
<protein>
    <submittedName>
        <fullName evidence="2">Uncharacterized protein</fullName>
    </submittedName>
</protein>
<feature type="compositionally biased region" description="Basic and acidic residues" evidence="1">
    <location>
        <begin position="328"/>
        <end position="341"/>
    </location>
</feature>
<feature type="region of interest" description="Disordered" evidence="1">
    <location>
        <begin position="1"/>
        <end position="39"/>
    </location>
</feature>
<proteinExistence type="predicted"/>
<gene>
    <name evidence="2" type="ORF">J3D65DRAFT_604730</name>
</gene>
<feature type="compositionally biased region" description="Basic and acidic residues" evidence="1">
    <location>
        <begin position="246"/>
        <end position="259"/>
    </location>
</feature>
<sequence>MELQYNNPPIHPASLSPATQSTPLVPPPHDPHDEGDNGAGLSSHFLNLGEQGLGMEDGEMAREDDAFGASEERLNIVRSWTTSFQITQRRSRATSLLLRLKTCHFRVKLSSAKESQAETQCSAPQSGPSSNSGSNNANNNLPPPSSPTLCSKTEEEEDCPLNAIEQYYRALAVETEHVMANVDVREVVNRLVEISPSLADTAESKARDMGYRHEFVMRHGHSVHHVSWNLTEEDVYRREREGRPHDWIPKEQRAEKDIVLSRQKPSEQSPAQKSSVESPDDPAADLHVSPAQPGRERSENLPQSEEIQDENDKAPAEQAEDVSPKAPSLERVKDNEDGAEVRLSKKTFDALKTRNLSAATQGKPGAIPKGLTKLLKLLREKTKNTVEQESGTGKILRGQDFQKGLLHQPHTEFVIKLGNGKTCAASKHHFTKRGDIAASSESQHCSNPGLGSDEDLWEYSDNTQGKKSCTSQANPDFYATEGKTQRSGPRKSKRGRAHDGRHAEQDDIEEVLQSTKGVDDLSDLTDHCRNLAIYHSSDEGKATAKDFGVPRMSKGVAGVDKAAAGCV</sequence>
<dbReference type="GeneID" id="92031202"/>